<evidence type="ECO:0000256" key="1">
    <source>
        <dbReference type="SAM" id="MobiDB-lite"/>
    </source>
</evidence>
<keyword evidence="3" id="KW-1185">Reference proteome</keyword>
<organism evidence="2 3">
    <name type="scientific">Ciona intestinalis</name>
    <name type="common">Transparent sea squirt</name>
    <name type="synonym">Ascidia intestinalis</name>
    <dbReference type="NCBI Taxonomy" id="7719"/>
    <lineage>
        <taxon>Eukaryota</taxon>
        <taxon>Metazoa</taxon>
        <taxon>Chordata</taxon>
        <taxon>Tunicata</taxon>
        <taxon>Ascidiacea</taxon>
        <taxon>Phlebobranchia</taxon>
        <taxon>Cionidae</taxon>
        <taxon>Ciona</taxon>
    </lineage>
</organism>
<reference evidence="2" key="3">
    <citation type="submission" date="2025-09" db="UniProtKB">
        <authorList>
            <consortium name="Ensembl"/>
        </authorList>
    </citation>
    <scope>IDENTIFICATION</scope>
</reference>
<reference evidence="2" key="2">
    <citation type="submission" date="2025-08" db="UniProtKB">
        <authorList>
            <consortium name="Ensembl"/>
        </authorList>
    </citation>
    <scope>IDENTIFICATION</scope>
</reference>
<proteinExistence type="predicted"/>
<accession>F6WU72</accession>
<feature type="region of interest" description="Disordered" evidence="1">
    <location>
        <begin position="1"/>
        <end position="73"/>
    </location>
</feature>
<dbReference type="Ensembl" id="ENSCINT00000019646.3">
    <property type="protein sequence ID" value="ENSCINP00000019646.3"/>
    <property type="gene ID" value="ENSCING00000009664.3"/>
</dbReference>
<reference evidence="3" key="1">
    <citation type="journal article" date="2002" name="Science">
        <title>The draft genome of Ciona intestinalis: insights into chordate and vertebrate origins.</title>
        <authorList>
            <person name="Dehal P."/>
            <person name="Satou Y."/>
            <person name="Campbell R.K."/>
            <person name="Chapman J."/>
            <person name="Degnan B."/>
            <person name="De Tomaso A."/>
            <person name="Davidson B."/>
            <person name="Di Gregorio A."/>
            <person name="Gelpke M."/>
            <person name="Goodstein D.M."/>
            <person name="Harafuji N."/>
            <person name="Hastings K.E."/>
            <person name="Ho I."/>
            <person name="Hotta K."/>
            <person name="Huang W."/>
            <person name="Kawashima T."/>
            <person name="Lemaire P."/>
            <person name="Martinez D."/>
            <person name="Meinertzhagen I.A."/>
            <person name="Necula S."/>
            <person name="Nonaka M."/>
            <person name="Putnam N."/>
            <person name="Rash S."/>
            <person name="Saiga H."/>
            <person name="Satake M."/>
            <person name="Terry A."/>
            <person name="Yamada L."/>
            <person name="Wang H.G."/>
            <person name="Awazu S."/>
            <person name="Azumi K."/>
            <person name="Boore J."/>
            <person name="Branno M."/>
            <person name="Chin-Bow S."/>
            <person name="DeSantis R."/>
            <person name="Doyle S."/>
            <person name="Francino P."/>
            <person name="Keys D.N."/>
            <person name="Haga S."/>
            <person name="Hayashi H."/>
            <person name="Hino K."/>
            <person name="Imai K.S."/>
            <person name="Inaba K."/>
            <person name="Kano S."/>
            <person name="Kobayashi K."/>
            <person name="Kobayashi M."/>
            <person name="Lee B.I."/>
            <person name="Makabe K.W."/>
            <person name="Manohar C."/>
            <person name="Matassi G."/>
            <person name="Medina M."/>
            <person name="Mochizuki Y."/>
            <person name="Mount S."/>
            <person name="Morishita T."/>
            <person name="Miura S."/>
            <person name="Nakayama A."/>
            <person name="Nishizaka S."/>
            <person name="Nomoto H."/>
            <person name="Ohta F."/>
            <person name="Oishi K."/>
            <person name="Rigoutsos I."/>
            <person name="Sano M."/>
            <person name="Sasaki A."/>
            <person name="Sasakura Y."/>
            <person name="Shoguchi E."/>
            <person name="Shin-i T."/>
            <person name="Spagnuolo A."/>
            <person name="Stainier D."/>
            <person name="Suzuki M.M."/>
            <person name="Tassy O."/>
            <person name="Takatori N."/>
            <person name="Tokuoka M."/>
            <person name="Yagi K."/>
            <person name="Yoshizaki F."/>
            <person name="Wada S."/>
            <person name="Zhang C."/>
            <person name="Hyatt P.D."/>
            <person name="Larimer F."/>
            <person name="Detter C."/>
            <person name="Doggett N."/>
            <person name="Glavina T."/>
            <person name="Hawkins T."/>
            <person name="Richardson P."/>
            <person name="Lucas S."/>
            <person name="Kohara Y."/>
            <person name="Levine M."/>
            <person name="Satoh N."/>
            <person name="Rokhsar D.S."/>
        </authorList>
    </citation>
    <scope>NUCLEOTIDE SEQUENCE [LARGE SCALE GENOMIC DNA]</scope>
</reference>
<dbReference type="HOGENOM" id="CLU_1895430_0_0_1"/>
<dbReference type="Proteomes" id="UP000008144">
    <property type="component" value="Unassembled WGS sequence"/>
</dbReference>
<dbReference type="InParanoid" id="F6WU72"/>
<feature type="compositionally biased region" description="Basic residues" evidence="1">
    <location>
        <begin position="50"/>
        <end position="70"/>
    </location>
</feature>
<protein>
    <submittedName>
        <fullName evidence="2">Uncharacterized protein</fullName>
    </submittedName>
</protein>
<sequence length="134" mass="15265">MVQQWGLFTEQEGLGSQEFVDTENVNEAETSTASSTEEEAEPPQPGSSGSKHKATKRKADRPRTKEKRRKEREGWREFIDVYREECAKDRKSWEMMVQSMNDTFTRAINVLVSSVNPAVGLKMSPNPPSNRNTE</sequence>
<evidence type="ECO:0000313" key="2">
    <source>
        <dbReference type="Ensembl" id="ENSCINP00000019646.3"/>
    </source>
</evidence>
<dbReference type="AlphaFoldDB" id="F6WU72"/>
<name>F6WU72_CIOIN</name>
<evidence type="ECO:0000313" key="3">
    <source>
        <dbReference type="Proteomes" id="UP000008144"/>
    </source>
</evidence>